<dbReference type="Pfam" id="PF00092">
    <property type="entry name" value="VWA"/>
    <property type="match status" value="1"/>
</dbReference>
<protein>
    <recommendedName>
        <fullName evidence="1">VWFA domain-containing protein</fullName>
    </recommendedName>
</protein>
<dbReference type="Pfam" id="PF12450">
    <property type="entry name" value="vWF_A"/>
    <property type="match status" value="1"/>
</dbReference>
<dbReference type="SUPFAM" id="SSF49464">
    <property type="entry name" value="Carboxypeptidase regulatory domain-like"/>
    <property type="match status" value="1"/>
</dbReference>
<dbReference type="CDD" id="cd01465">
    <property type="entry name" value="vWA_subgroup"/>
    <property type="match status" value="1"/>
</dbReference>
<proteinExistence type="predicted"/>
<dbReference type="InterPro" id="IPR051173">
    <property type="entry name" value="Ca_channel_alpha-2/delta"/>
</dbReference>
<accession>A0A2U2PMX0</accession>
<reference evidence="2 3" key="1">
    <citation type="submission" date="2018-04" db="EMBL/GenBank/DDBJ databases">
        <title>Pedobacter chongqingensis sp. nov., isolated from a rottenly hemp rope.</title>
        <authorList>
            <person name="Cai Y."/>
        </authorList>
    </citation>
    <scope>NUCLEOTIDE SEQUENCE [LARGE SCALE GENOMIC DNA]</scope>
    <source>
        <strain evidence="2 3">FJ4-8</strain>
    </source>
</reference>
<dbReference type="SUPFAM" id="SSF53300">
    <property type="entry name" value="vWA-like"/>
    <property type="match status" value="1"/>
</dbReference>
<dbReference type="PANTHER" id="PTHR10166">
    <property type="entry name" value="VOLTAGE-DEPENDENT CALCIUM CHANNEL SUBUNIT ALPHA-2/DELTA-RELATED"/>
    <property type="match status" value="1"/>
</dbReference>
<evidence type="ECO:0000313" key="2">
    <source>
        <dbReference type="EMBL" id="PWG82753.1"/>
    </source>
</evidence>
<dbReference type="PROSITE" id="PS50234">
    <property type="entry name" value="VWFA"/>
    <property type="match status" value="1"/>
</dbReference>
<dbReference type="Pfam" id="PF12034">
    <property type="entry name" value="YfbK_C"/>
    <property type="match status" value="1"/>
</dbReference>
<dbReference type="InterPro" id="IPR036465">
    <property type="entry name" value="vWFA_dom_sf"/>
</dbReference>
<dbReference type="Pfam" id="PF13715">
    <property type="entry name" value="CarbopepD_reg_2"/>
    <property type="match status" value="1"/>
</dbReference>
<evidence type="ECO:0000313" key="3">
    <source>
        <dbReference type="Proteomes" id="UP000245647"/>
    </source>
</evidence>
<dbReference type="PANTHER" id="PTHR10166:SF37">
    <property type="entry name" value="STOLID, ISOFORM H"/>
    <property type="match status" value="1"/>
</dbReference>
<dbReference type="InterPro" id="IPR008969">
    <property type="entry name" value="CarboxyPept-like_regulatory"/>
</dbReference>
<dbReference type="RefSeq" id="WP_109414171.1">
    <property type="nucleotide sequence ID" value="NZ_QEAS01000001.1"/>
</dbReference>
<dbReference type="Gene3D" id="3.40.50.410">
    <property type="entry name" value="von Willebrand factor, type A domain"/>
    <property type="match status" value="1"/>
</dbReference>
<comment type="caution">
    <text evidence="2">The sequence shown here is derived from an EMBL/GenBank/DDBJ whole genome shotgun (WGS) entry which is preliminary data.</text>
</comment>
<evidence type="ECO:0000259" key="1">
    <source>
        <dbReference type="PROSITE" id="PS50234"/>
    </source>
</evidence>
<sequence length="636" mass="70560">MKKLFSLIVLFSVLAGFKGSDVRTISGIVRDSNDKSPLPGVSVQAEGMKGPVSTDTAGRYTIKISSDKTKLVFSYLGYEVLKVQPGKSNRLDVDLKRSNATLNEVVVVGYGRQKKTSLTASVVSVSDQSLQGRVAGLAIRGVSANTNIRRYDYHNTESYGEISENGFLNPKDQPLSTFAVDVDGASYTNLRRFINNGQLPPKDAVRIEEMINYFKYDIKGPESDRPVALHTELSSAPWNTQHRLLRVGLKAKEVRTEKLPPSNLVFLVDVSGSMWAENKLPLVKSSLKMLVDQLRENDHIAIVTYAGNVSLKLESTPGNQKAKIKDAIDDLTSGGSTAGGDGLKMAYRVARENFKKEGNNRIIMATDGDFNVGASSDKDMEDLIVRERESGINISVLGFGMGNLKDSKMETIADKGRGNYAYIDNIMEARKSMVSEFGGTLFTIAKDVKLQVEFNPAKVQAYRLIGYENRLMAREDFNNDKKIGGDMGVGHTVTALYEIIPMGIKDEFTDSVDPLKYQKPKKDELKYSSEIATLKFRYKDPHSDKSRMEQVIQEDKLLPIGEASIDFRFASAAAEFGMLLRNSEFKQHSSFEKLIARAKAARGKDEDGYRAEFIRLAESAASLYRDQERDLAKESD</sequence>
<dbReference type="AlphaFoldDB" id="A0A2U2PMX0"/>
<dbReference type="OrthoDB" id="9805121at2"/>
<dbReference type="InterPro" id="IPR002035">
    <property type="entry name" value="VWF_A"/>
</dbReference>
<name>A0A2U2PMX0_9SPHI</name>
<dbReference type="InterPro" id="IPR022156">
    <property type="entry name" value="Uncharacterised_YfbK_N"/>
</dbReference>
<feature type="domain" description="VWFA" evidence="1">
    <location>
        <begin position="263"/>
        <end position="441"/>
    </location>
</feature>
<keyword evidence="3" id="KW-1185">Reference proteome</keyword>
<dbReference type="Gene3D" id="2.60.40.1120">
    <property type="entry name" value="Carboxypeptidase-like, regulatory domain"/>
    <property type="match status" value="1"/>
</dbReference>
<dbReference type="Proteomes" id="UP000245647">
    <property type="component" value="Unassembled WGS sequence"/>
</dbReference>
<dbReference type="SMART" id="SM00327">
    <property type="entry name" value="VWA"/>
    <property type="match status" value="1"/>
</dbReference>
<organism evidence="2 3">
    <name type="scientific">Pararcticibacter amylolyticus</name>
    <dbReference type="NCBI Taxonomy" id="2173175"/>
    <lineage>
        <taxon>Bacteria</taxon>
        <taxon>Pseudomonadati</taxon>
        <taxon>Bacteroidota</taxon>
        <taxon>Sphingobacteriia</taxon>
        <taxon>Sphingobacteriales</taxon>
        <taxon>Sphingobacteriaceae</taxon>
        <taxon>Pararcticibacter</taxon>
    </lineage>
</organism>
<dbReference type="EMBL" id="QEAS01000001">
    <property type="protein sequence ID" value="PWG82753.1"/>
    <property type="molecule type" value="Genomic_DNA"/>
</dbReference>
<dbReference type="InterPro" id="IPR021908">
    <property type="entry name" value="YfbK_C"/>
</dbReference>
<gene>
    <name evidence="2" type="ORF">DDR33_00980</name>
</gene>